<evidence type="ECO:0000259" key="5">
    <source>
        <dbReference type="PROSITE" id="PS50893"/>
    </source>
</evidence>
<dbReference type="Proteomes" id="UP000179627">
    <property type="component" value="Unassembled WGS sequence"/>
</dbReference>
<protein>
    <submittedName>
        <fullName evidence="6">Multidrug ABC transporter ATP-binding protein</fullName>
    </submittedName>
</protein>
<sequence>MTTKEERPPRACVEVRDLTKRYGPNVAVDRLSFQVEPGRVTGFLGPNGAGKSTTMRMVLGLDRPTGGEVLISGRPYAQIREPLRHVGALLDPSAVHPGRRARDQLLALARSNRIPDARVDEMLDRVGLTAAARRRIGGFSLGMRQRLGLAAALLGDPRVVILDEPLNGLDPEGIQWVRSLLRELAEDGRAVLVSSHLMNEMAVTADHLIIIGRGRLLADVSMTEFGARYGRGRVRLRTTRPEQLGRALAAVGLALTPRDGGTWEVPGAQPDEIGAVAAREGVPLQELALHSDSLEEAFLRMTTHSTEFTAAAGREGALT</sequence>
<keyword evidence="4 6" id="KW-0067">ATP-binding</keyword>
<dbReference type="PROSITE" id="PS50893">
    <property type="entry name" value="ABC_TRANSPORTER_2"/>
    <property type="match status" value="1"/>
</dbReference>
<keyword evidence="3" id="KW-0547">Nucleotide-binding</keyword>
<dbReference type="PANTHER" id="PTHR43335:SF4">
    <property type="entry name" value="ABC TRANSPORTER, ATP-BINDING PROTEIN"/>
    <property type="match status" value="1"/>
</dbReference>
<dbReference type="PROSITE" id="PS00211">
    <property type="entry name" value="ABC_TRANSPORTER_1"/>
    <property type="match status" value="1"/>
</dbReference>
<keyword evidence="7" id="KW-1185">Reference proteome</keyword>
<dbReference type="InterPro" id="IPR017871">
    <property type="entry name" value="ABC_transporter-like_CS"/>
</dbReference>
<dbReference type="InterPro" id="IPR003593">
    <property type="entry name" value="AAA+_ATPase"/>
</dbReference>
<evidence type="ECO:0000313" key="6">
    <source>
        <dbReference type="EMBL" id="OHV28436.1"/>
    </source>
</evidence>
<dbReference type="SMART" id="SM00382">
    <property type="entry name" value="AAA"/>
    <property type="match status" value="1"/>
</dbReference>
<evidence type="ECO:0000256" key="2">
    <source>
        <dbReference type="ARBA" id="ARBA00022448"/>
    </source>
</evidence>
<reference evidence="7" key="1">
    <citation type="submission" date="2016-07" db="EMBL/GenBank/DDBJ databases">
        <title>Sequence Frankia sp. strain CcI1.17.</title>
        <authorList>
            <person name="Ghodhbane-Gtari F."/>
            <person name="Swanson E."/>
            <person name="Gueddou A."/>
            <person name="Morris K."/>
            <person name="Hezbri K."/>
            <person name="Ktari A."/>
            <person name="Nouioui I."/>
            <person name="Abebe-Akele F."/>
            <person name="Simpson S."/>
            <person name="Thomas K."/>
            <person name="Gtari M."/>
            <person name="Tisa L.S."/>
            <person name="Hurst S."/>
        </authorList>
    </citation>
    <scope>NUCLEOTIDE SEQUENCE [LARGE SCALE GENOMIC DNA]</scope>
    <source>
        <strain evidence="7">Cc1.17</strain>
    </source>
</reference>
<comment type="caution">
    <text evidence="6">The sequence shown here is derived from an EMBL/GenBank/DDBJ whole genome shotgun (WGS) entry which is preliminary data.</text>
</comment>
<dbReference type="InterPro" id="IPR027417">
    <property type="entry name" value="P-loop_NTPase"/>
</dbReference>
<name>A0A1S1Q4A4_9ACTN</name>
<evidence type="ECO:0000313" key="7">
    <source>
        <dbReference type="Proteomes" id="UP000179627"/>
    </source>
</evidence>
<dbReference type="PANTHER" id="PTHR43335">
    <property type="entry name" value="ABC TRANSPORTER, ATP-BINDING PROTEIN"/>
    <property type="match status" value="1"/>
</dbReference>
<feature type="domain" description="ABC transporter" evidence="5">
    <location>
        <begin position="13"/>
        <end position="238"/>
    </location>
</feature>
<evidence type="ECO:0000256" key="3">
    <source>
        <dbReference type="ARBA" id="ARBA00022741"/>
    </source>
</evidence>
<organism evidence="6 7">
    <name type="scientific">Parafrankia colletiae</name>
    <dbReference type="NCBI Taxonomy" id="573497"/>
    <lineage>
        <taxon>Bacteria</taxon>
        <taxon>Bacillati</taxon>
        <taxon>Actinomycetota</taxon>
        <taxon>Actinomycetes</taxon>
        <taxon>Frankiales</taxon>
        <taxon>Frankiaceae</taxon>
        <taxon>Parafrankia</taxon>
    </lineage>
</organism>
<comment type="similarity">
    <text evidence="1">Belongs to the ABC transporter superfamily.</text>
</comment>
<accession>A0A1S1Q4A4</accession>
<evidence type="ECO:0000256" key="4">
    <source>
        <dbReference type="ARBA" id="ARBA00022840"/>
    </source>
</evidence>
<dbReference type="Gene3D" id="3.40.50.300">
    <property type="entry name" value="P-loop containing nucleotide triphosphate hydrolases"/>
    <property type="match status" value="1"/>
</dbReference>
<dbReference type="GO" id="GO:0016887">
    <property type="term" value="F:ATP hydrolysis activity"/>
    <property type="evidence" value="ECO:0007669"/>
    <property type="project" value="InterPro"/>
</dbReference>
<keyword evidence="2" id="KW-0813">Transport</keyword>
<dbReference type="Pfam" id="PF00005">
    <property type="entry name" value="ABC_tran"/>
    <property type="match status" value="1"/>
</dbReference>
<dbReference type="GO" id="GO:0005524">
    <property type="term" value="F:ATP binding"/>
    <property type="evidence" value="ECO:0007669"/>
    <property type="project" value="UniProtKB-KW"/>
</dbReference>
<evidence type="ECO:0000256" key="1">
    <source>
        <dbReference type="ARBA" id="ARBA00005417"/>
    </source>
</evidence>
<dbReference type="SUPFAM" id="SSF52540">
    <property type="entry name" value="P-loop containing nucleoside triphosphate hydrolases"/>
    <property type="match status" value="1"/>
</dbReference>
<dbReference type="InterPro" id="IPR003439">
    <property type="entry name" value="ABC_transporter-like_ATP-bd"/>
</dbReference>
<gene>
    <name evidence="6" type="ORF">CC117_30555</name>
</gene>
<proteinExistence type="inferred from homology"/>
<dbReference type="EMBL" id="MBLM01000179">
    <property type="protein sequence ID" value="OHV28436.1"/>
    <property type="molecule type" value="Genomic_DNA"/>
</dbReference>
<dbReference type="OrthoDB" id="9804819at2"/>
<dbReference type="AlphaFoldDB" id="A0A1S1Q4A4"/>
<dbReference type="RefSeq" id="WP_071091998.1">
    <property type="nucleotide sequence ID" value="NZ_MBLM01000179.1"/>
</dbReference>